<dbReference type="Pfam" id="PF18150">
    <property type="entry name" value="DUF5600"/>
    <property type="match status" value="1"/>
</dbReference>
<accession>A0A2U1MZF2</accession>
<sequence length="54" mass="6344">MPAIMGKSKAQQKFMKNLEDVFVKVQREFHLPPGDFSNMEHFRQVLGAYNIDKF</sequence>
<proteinExistence type="predicted"/>
<feature type="domain" description="DUF5600" evidence="1">
    <location>
        <begin position="1"/>
        <end position="54"/>
    </location>
</feature>
<evidence type="ECO:0000259" key="1">
    <source>
        <dbReference type="Pfam" id="PF18150"/>
    </source>
</evidence>
<name>A0A2U1MZF2_ARTAN</name>
<keyword evidence="3" id="KW-1185">Reference proteome</keyword>
<evidence type="ECO:0000313" key="2">
    <source>
        <dbReference type="EMBL" id="PWA66629.1"/>
    </source>
</evidence>
<organism evidence="2 3">
    <name type="scientific">Artemisia annua</name>
    <name type="common">Sweet wormwood</name>
    <dbReference type="NCBI Taxonomy" id="35608"/>
    <lineage>
        <taxon>Eukaryota</taxon>
        <taxon>Viridiplantae</taxon>
        <taxon>Streptophyta</taxon>
        <taxon>Embryophyta</taxon>
        <taxon>Tracheophyta</taxon>
        <taxon>Spermatophyta</taxon>
        <taxon>Magnoliopsida</taxon>
        <taxon>eudicotyledons</taxon>
        <taxon>Gunneridae</taxon>
        <taxon>Pentapetalae</taxon>
        <taxon>asterids</taxon>
        <taxon>campanulids</taxon>
        <taxon>Asterales</taxon>
        <taxon>Asteraceae</taxon>
        <taxon>Asteroideae</taxon>
        <taxon>Anthemideae</taxon>
        <taxon>Artemisiinae</taxon>
        <taxon>Artemisia</taxon>
    </lineage>
</organism>
<dbReference type="InterPro" id="IPR040990">
    <property type="entry name" value="DUF5600"/>
</dbReference>
<dbReference type="STRING" id="35608.A0A2U1MZF2"/>
<comment type="caution">
    <text evidence="2">The sequence shown here is derived from an EMBL/GenBank/DDBJ whole genome shotgun (WGS) entry which is preliminary data.</text>
</comment>
<dbReference type="Gene3D" id="1.10.268.20">
    <property type="match status" value="1"/>
</dbReference>
<evidence type="ECO:0000313" key="3">
    <source>
        <dbReference type="Proteomes" id="UP000245207"/>
    </source>
</evidence>
<dbReference type="OrthoDB" id="1716625at2759"/>
<dbReference type="Proteomes" id="UP000245207">
    <property type="component" value="Unassembled WGS sequence"/>
</dbReference>
<gene>
    <name evidence="2" type="ORF">CTI12_AA324130</name>
</gene>
<reference evidence="2 3" key="1">
    <citation type="journal article" date="2018" name="Mol. Plant">
        <title>The genome of Artemisia annua provides insight into the evolution of Asteraceae family and artemisinin biosynthesis.</title>
        <authorList>
            <person name="Shen Q."/>
            <person name="Zhang L."/>
            <person name="Liao Z."/>
            <person name="Wang S."/>
            <person name="Yan T."/>
            <person name="Shi P."/>
            <person name="Liu M."/>
            <person name="Fu X."/>
            <person name="Pan Q."/>
            <person name="Wang Y."/>
            <person name="Lv Z."/>
            <person name="Lu X."/>
            <person name="Zhang F."/>
            <person name="Jiang W."/>
            <person name="Ma Y."/>
            <person name="Chen M."/>
            <person name="Hao X."/>
            <person name="Li L."/>
            <person name="Tang Y."/>
            <person name="Lv G."/>
            <person name="Zhou Y."/>
            <person name="Sun X."/>
            <person name="Brodelius P.E."/>
            <person name="Rose J.K.C."/>
            <person name="Tang K."/>
        </authorList>
    </citation>
    <scope>NUCLEOTIDE SEQUENCE [LARGE SCALE GENOMIC DNA]</scope>
    <source>
        <strain evidence="3">cv. Huhao1</strain>
        <tissue evidence="2">Leaf</tissue>
    </source>
</reference>
<dbReference type="EMBL" id="PKPP01003991">
    <property type="protein sequence ID" value="PWA66629.1"/>
    <property type="molecule type" value="Genomic_DNA"/>
</dbReference>
<dbReference type="AlphaFoldDB" id="A0A2U1MZF2"/>
<protein>
    <submittedName>
        <fullName evidence="2">EPS15-like protein</fullName>
    </submittedName>
</protein>